<dbReference type="OrthoDB" id="4771285at2759"/>
<evidence type="ECO:0000256" key="8">
    <source>
        <dbReference type="ARBA" id="ARBA00023242"/>
    </source>
</evidence>
<dbReference type="Gene3D" id="1.10.287.4070">
    <property type="match status" value="1"/>
</dbReference>
<keyword evidence="4" id="KW-0507">mRNA processing</keyword>
<evidence type="ECO:0000256" key="11">
    <source>
        <dbReference type="ARBA" id="ARBA00045397"/>
    </source>
</evidence>
<dbReference type="GO" id="GO:0003723">
    <property type="term" value="F:RNA binding"/>
    <property type="evidence" value="ECO:0007669"/>
    <property type="project" value="UniProtKB-KW"/>
</dbReference>
<evidence type="ECO:0000256" key="2">
    <source>
        <dbReference type="ARBA" id="ARBA00005572"/>
    </source>
</evidence>
<evidence type="ECO:0000313" key="14">
    <source>
        <dbReference type="EnsemblMetazoa" id="XP_022664328"/>
    </source>
</evidence>
<feature type="compositionally biased region" description="Polar residues" evidence="12">
    <location>
        <begin position="25"/>
        <end position="39"/>
    </location>
</feature>
<dbReference type="InterPro" id="IPR012976">
    <property type="entry name" value="NOSIC"/>
</dbReference>
<comment type="similarity">
    <text evidence="2">Belongs to the PRP31 family.</text>
</comment>
<dbReference type="SMART" id="SM00931">
    <property type="entry name" value="NOSIC"/>
    <property type="match status" value="1"/>
</dbReference>
<dbReference type="InterPro" id="IPR036070">
    <property type="entry name" value="Nop_dom_sf"/>
</dbReference>
<organism evidence="14 15">
    <name type="scientific">Varroa destructor</name>
    <name type="common">Honeybee mite</name>
    <dbReference type="NCBI Taxonomy" id="109461"/>
    <lineage>
        <taxon>Eukaryota</taxon>
        <taxon>Metazoa</taxon>
        <taxon>Ecdysozoa</taxon>
        <taxon>Arthropoda</taxon>
        <taxon>Chelicerata</taxon>
        <taxon>Arachnida</taxon>
        <taxon>Acari</taxon>
        <taxon>Parasitiformes</taxon>
        <taxon>Mesostigmata</taxon>
        <taxon>Gamasina</taxon>
        <taxon>Dermanyssoidea</taxon>
        <taxon>Varroidae</taxon>
        <taxon>Varroa</taxon>
    </lineage>
</organism>
<dbReference type="Pfam" id="PF01798">
    <property type="entry name" value="Nop"/>
    <property type="match status" value="1"/>
</dbReference>
<dbReference type="Pfam" id="PF09785">
    <property type="entry name" value="Prp31_C"/>
    <property type="match status" value="1"/>
</dbReference>
<dbReference type="GO" id="GO:0000244">
    <property type="term" value="P:spliceosomal tri-snRNP complex assembly"/>
    <property type="evidence" value="ECO:0007669"/>
    <property type="project" value="InterPro"/>
</dbReference>
<dbReference type="InterPro" id="IPR042239">
    <property type="entry name" value="Nop_C"/>
</dbReference>
<evidence type="ECO:0000256" key="1">
    <source>
        <dbReference type="ARBA" id="ARBA00004123"/>
    </source>
</evidence>
<dbReference type="PANTHER" id="PTHR13904">
    <property type="entry name" value="PRE-MRNA SPLICING FACTOR PRP31"/>
    <property type="match status" value="1"/>
</dbReference>
<dbReference type="SUPFAM" id="SSF89124">
    <property type="entry name" value="Nop domain"/>
    <property type="match status" value="1"/>
</dbReference>
<dbReference type="FunFam" id="1.10.246.90:FF:000002">
    <property type="entry name" value="U4/U6 small nuclear ribonucleoprotein Prp31"/>
    <property type="match status" value="1"/>
</dbReference>
<evidence type="ECO:0000256" key="9">
    <source>
        <dbReference type="ARBA" id="ARBA00023274"/>
    </source>
</evidence>
<dbReference type="InterPro" id="IPR002687">
    <property type="entry name" value="Nop_dom"/>
</dbReference>
<protein>
    <recommendedName>
        <fullName evidence="3">U4/U6 small nuclear ribonucleoprotein Prp31</fullName>
    </recommendedName>
    <alternativeName>
        <fullName evidence="10">Pre-mRNA-processing factor 31</fullName>
    </alternativeName>
</protein>
<dbReference type="GO" id="GO:0071011">
    <property type="term" value="C:precatalytic spliceosome"/>
    <property type="evidence" value="ECO:0007669"/>
    <property type="project" value="TreeGrafter"/>
</dbReference>
<feature type="compositionally biased region" description="Acidic residues" evidence="12">
    <location>
        <begin position="44"/>
        <end position="57"/>
    </location>
</feature>
<dbReference type="Gene3D" id="1.10.246.90">
    <property type="entry name" value="Nop domain"/>
    <property type="match status" value="1"/>
</dbReference>
<dbReference type="PANTHER" id="PTHR13904:SF0">
    <property type="entry name" value="U4_U6 SMALL NUCLEAR RIBONUCLEOPROTEIN PRP31"/>
    <property type="match status" value="1"/>
</dbReference>
<feature type="compositionally biased region" description="Acidic residues" evidence="12">
    <location>
        <begin position="7"/>
        <end position="20"/>
    </location>
</feature>
<dbReference type="Proteomes" id="UP000594260">
    <property type="component" value="Unplaced"/>
</dbReference>
<evidence type="ECO:0000256" key="12">
    <source>
        <dbReference type="SAM" id="MobiDB-lite"/>
    </source>
</evidence>
<feature type="region of interest" description="Disordered" evidence="12">
    <location>
        <begin position="1"/>
        <end position="74"/>
    </location>
</feature>
<evidence type="ECO:0000256" key="7">
    <source>
        <dbReference type="ARBA" id="ARBA00023187"/>
    </source>
</evidence>
<sequence>MSLAEELLADLEDDEPEPGDDAPQQMPSSNGAGCSSAMQIGQLLEEDALDDSNDEDGGSISAGKLQGFGEGHFRDEEMMEIDTNVRSVREIARLRHSPQLRDIIDEIHRLKLTPRRSEVVGPVEADPEYALIVSANNILVEIENDLSIIHKFARDHYAKRFPELESLVPGAADYLLTVQEIGNDLAKVKNSDRLNQILTPATVMVVSISASTSQGEPLSPSEMERVFEACEMAQQLNDMKTEVFDFVESRMSLIAPNLSVLVGASVAAKLMGIAGGLTKLSKMPACNIQVLGASKKTSTGFSATAMLPHTGFIFYSEHVQNYPSDLRRKAAKLLAAKCALAARVDAFHESRDGSAGEEFRADIEKKLDKLQEPPPIKTVKPLAAPIDIPRKKRGGRRVRRMKERYAITELRKQQNRMTFGEIEEDAYQDDLGFSAGQAGKKGVAGRIRTAQVDEKTKVRISKTLHKNLQRQQVYGGATTVRRHVSGTASSVAFTPLQGLEIVNPNAAESTKSQDGKYFSNNAGFLNVNNSQHK</sequence>
<keyword evidence="7" id="KW-0508">mRNA splicing</keyword>
<evidence type="ECO:0000256" key="4">
    <source>
        <dbReference type="ARBA" id="ARBA00022664"/>
    </source>
</evidence>
<dbReference type="OMA" id="EMRRSAN"/>
<accession>A0A7M7KJ04</accession>
<evidence type="ECO:0000256" key="6">
    <source>
        <dbReference type="ARBA" id="ARBA00022884"/>
    </source>
</evidence>
<dbReference type="GeneID" id="111251709"/>
<dbReference type="RefSeq" id="XP_022664328.1">
    <property type="nucleotide sequence ID" value="XM_022808593.1"/>
</dbReference>
<dbReference type="FunCoup" id="A0A7M7KJ04">
    <property type="interactions" value="1897"/>
</dbReference>
<evidence type="ECO:0000256" key="10">
    <source>
        <dbReference type="ARBA" id="ARBA00030766"/>
    </source>
</evidence>
<keyword evidence="6" id="KW-0694">RNA-binding</keyword>
<name>A0A7M7KJ04_VARDE</name>
<keyword evidence="9" id="KW-0687">Ribonucleoprotein</keyword>
<dbReference type="EnsemblMetazoa" id="XM_022808593">
    <property type="protein sequence ID" value="XP_022664328"/>
    <property type="gene ID" value="LOC111251709"/>
</dbReference>
<evidence type="ECO:0000256" key="5">
    <source>
        <dbReference type="ARBA" id="ARBA00022728"/>
    </source>
</evidence>
<dbReference type="AlphaFoldDB" id="A0A7M7KJ04"/>
<comment type="subcellular location">
    <subcellularLocation>
        <location evidence="1">Nucleus</location>
    </subcellularLocation>
</comment>
<dbReference type="KEGG" id="vde:111251709"/>
<dbReference type="PROSITE" id="PS51358">
    <property type="entry name" value="NOP"/>
    <property type="match status" value="1"/>
</dbReference>
<keyword evidence="15" id="KW-1185">Reference proteome</keyword>
<dbReference type="InterPro" id="IPR027105">
    <property type="entry name" value="Prp31"/>
</dbReference>
<reference evidence="14" key="1">
    <citation type="submission" date="2021-01" db="UniProtKB">
        <authorList>
            <consortium name="EnsemblMetazoa"/>
        </authorList>
    </citation>
    <scope>IDENTIFICATION</scope>
</reference>
<proteinExistence type="inferred from homology"/>
<keyword evidence="5" id="KW-0747">Spliceosome</keyword>
<evidence type="ECO:0000313" key="15">
    <source>
        <dbReference type="Proteomes" id="UP000594260"/>
    </source>
</evidence>
<evidence type="ECO:0000256" key="3">
    <source>
        <dbReference type="ARBA" id="ARBA00013538"/>
    </source>
</evidence>
<comment type="function">
    <text evidence="11">Involved in pre-mRNA splicing as component of the spliceosome. Required for the assembly of the U4/U5/U6 tri-snRNP complex, one of the building blocks of the spliceosome.</text>
</comment>
<dbReference type="FunFam" id="1.10.287.4070:FF:000003">
    <property type="entry name" value="U4/U6 small nuclear ribonucleoprotein PRP31"/>
    <property type="match status" value="1"/>
</dbReference>
<dbReference type="GO" id="GO:0005687">
    <property type="term" value="C:U4 snRNP"/>
    <property type="evidence" value="ECO:0007669"/>
    <property type="project" value="TreeGrafter"/>
</dbReference>
<evidence type="ECO:0000259" key="13">
    <source>
        <dbReference type="PROSITE" id="PS51358"/>
    </source>
</evidence>
<dbReference type="InterPro" id="IPR019175">
    <property type="entry name" value="Prp31_C"/>
</dbReference>
<dbReference type="InParanoid" id="A0A7M7KJ04"/>
<dbReference type="GO" id="GO:0046540">
    <property type="term" value="C:U4/U6 x U5 tri-snRNP complex"/>
    <property type="evidence" value="ECO:0007669"/>
    <property type="project" value="InterPro"/>
</dbReference>
<keyword evidence="8" id="KW-0539">Nucleus</keyword>
<feature type="domain" description="Nop" evidence="13">
    <location>
        <begin position="254"/>
        <end position="372"/>
    </location>
</feature>
<dbReference type="CTD" id="39655"/>